<dbReference type="Proteomes" id="UP000037069">
    <property type="component" value="Unassembled WGS sequence"/>
</dbReference>
<dbReference type="AlphaFoldDB" id="A0A0L0BSK3"/>
<evidence type="ECO:0000256" key="1">
    <source>
        <dbReference type="SAM" id="SignalP"/>
    </source>
</evidence>
<feature type="chain" id="PRO_5005535176" evidence="1">
    <location>
        <begin position="22"/>
        <end position="179"/>
    </location>
</feature>
<keyword evidence="3" id="KW-1185">Reference proteome</keyword>
<comment type="caution">
    <text evidence="2">The sequence shown here is derived from an EMBL/GenBank/DDBJ whole genome shotgun (WGS) entry which is preliminary data.</text>
</comment>
<dbReference type="EMBL" id="JRES01001421">
    <property type="protein sequence ID" value="KNC23060.1"/>
    <property type="molecule type" value="Genomic_DNA"/>
</dbReference>
<name>A0A0L0BSK3_LUCCU</name>
<gene>
    <name evidence="2" type="ORF">FF38_06410</name>
</gene>
<keyword evidence="1" id="KW-0732">Signal</keyword>
<feature type="signal peptide" evidence="1">
    <location>
        <begin position="1"/>
        <end position="21"/>
    </location>
</feature>
<evidence type="ECO:0000313" key="3">
    <source>
        <dbReference type="Proteomes" id="UP000037069"/>
    </source>
</evidence>
<proteinExistence type="predicted"/>
<organism evidence="2 3">
    <name type="scientific">Lucilia cuprina</name>
    <name type="common">Green bottle fly</name>
    <name type="synonym">Australian sheep blowfly</name>
    <dbReference type="NCBI Taxonomy" id="7375"/>
    <lineage>
        <taxon>Eukaryota</taxon>
        <taxon>Metazoa</taxon>
        <taxon>Ecdysozoa</taxon>
        <taxon>Arthropoda</taxon>
        <taxon>Hexapoda</taxon>
        <taxon>Insecta</taxon>
        <taxon>Pterygota</taxon>
        <taxon>Neoptera</taxon>
        <taxon>Endopterygota</taxon>
        <taxon>Diptera</taxon>
        <taxon>Brachycera</taxon>
        <taxon>Muscomorpha</taxon>
        <taxon>Oestroidea</taxon>
        <taxon>Calliphoridae</taxon>
        <taxon>Luciliinae</taxon>
        <taxon>Lucilia</taxon>
    </lineage>
</organism>
<protein>
    <submittedName>
        <fullName evidence="2">Uncharacterized protein</fullName>
    </submittedName>
</protein>
<evidence type="ECO:0000313" key="2">
    <source>
        <dbReference type="EMBL" id="KNC23060.1"/>
    </source>
</evidence>
<accession>A0A0L0BSK3</accession>
<sequence length="179" mass="20621">MIFTVLFITGALITTPSKVLFRPSRQSIGYDDCVQFKFNWQLEILLRSLMLCRVVDYCIQESSLMRQFQYYERILKTWQNVNFSKDDYNDVDDNDKEDCDGDVVVILSPNATEDDFNDNGRAVTNSLEKDTKKPNTTALSATTRSAKLQSDSERILALYEQRLRPKILTAPRGSKTLKE</sequence>
<reference evidence="2 3" key="1">
    <citation type="journal article" date="2015" name="Nat. Commun.">
        <title>Lucilia cuprina genome unlocks parasitic fly biology to underpin future interventions.</title>
        <authorList>
            <person name="Anstead C.A."/>
            <person name="Korhonen P.K."/>
            <person name="Young N.D."/>
            <person name="Hall R.S."/>
            <person name="Jex A.R."/>
            <person name="Murali S.C."/>
            <person name="Hughes D.S."/>
            <person name="Lee S.F."/>
            <person name="Perry T."/>
            <person name="Stroehlein A.J."/>
            <person name="Ansell B.R."/>
            <person name="Breugelmans B."/>
            <person name="Hofmann A."/>
            <person name="Qu J."/>
            <person name="Dugan S."/>
            <person name="Lee S.L."/>
            <person name="Chao H."/>
            <person name="Dinh H."/>
            <person name="Han Y."/>
            <person name="Doddapaneni H.V."/>
            <person name="Worley K.C."/>
            <person name="Muzny D.M."/>
            <person name="Ioannidis P."/>
            <person name="Waterhouse R.M."/>
            <person name="Zdobnov E.M."/>
            <person name="James P.J."/>
            <person name="Bagnall N.H."/>
            <person name="Kotze A.C."/>
            <person name="Gibbs R.A."/>
            <person name="Richards S."/>
            <person name="Batterham P."/>
            <person name="Gasser R.B."/>
        </authorList>
    </citation>
    <scope>NUCLEOTIDE SEQUENCE [LARGE SCALE GENOMIC DNA]</scope>
    <source>
        <strain evidence="2 3">LS</strain>
        <tissue evidence="2">Full body</tissue>
    </source>
</reference>